<feature type="domain" description="FlgD/Vpr Ig-like" evidence="2">
    <location>
        <begin position="945"/>
        <end position="1005"/>
    </location>
</feature>
<name>A0A538T2K3_UNCEI</name>
<dbReference type="Proteomes" id="UP000320913">
    <property type="component" value="Unassembled WGS sequence"/>
</dbReference>
<dbReference type="Gene3D" id="2.60.120.260">
    <property type="entry name" value="Galactose-binding domain-like"/>
    <property type="match status" value="1"/>
</dbReference>
<dbReference type="Pfam" id="PF13860">
    <property type="entry name" value="FlgD_ig"/>
    <property type="match status" value="1"/>
</dbReference>
<reference evidence="3 4" key="1">
    <citation type="journal article" date="2019" name="Nat. Microbiol.">
        <title>Mediterranean grassland soil C-N compound turnover is dependent on rainfall and depth, and is mediated by genomically divergent microorganisms.</title>
        <authorList>
            <person name="Diamond S."/>
            <person name="Andeer P.F."/>
            <person name="Li Z."/>
            <person name="Crits-Christoph A."/>
            <person name="Burstein D."/>
            <person name="Anantharaman K."/>
            <person name="Lane K.R."/>
            <person name="Thomas B.C."/>
            <person name="Pan C."/>
            <person name="Northen T.R."/>
            <person name="Banfield J.F."/>
        </authorList>
    </citation>
    <scope>NUCLEOTIDE SEQUENCE [LARGE SCALE GENOMIC DNA]</scope>
    <source>
        <strain evidence="3">WS_5</strain>
    </source>
</reference>
<accession>A0A538T2K3</accession>
<dbReference type="EMBL" id="VBOV01000150">
    <property type="protein sequence ID" value="TMQ57861.1"/>
    <property type="molecule type" value="Genomic_DNA"/>
</dbReference>
<evidence type="ECO:0000313" key="3">
    <source>
        <dbReference type="EMBL" id="TMQ57861.1"/>
    </source>
</evidence>
<gene>
    <name evidence="3" type="ORF">E6K75_06125</name>
</gene>
<sequence length="1020" mass="108371">MAIAEAFLLRRSPMWTPKRVLPVPALLLAFVLSLITLIALPPIVDAATPSGGPMDPTHTSLTWGGGPFTESTSDPVSADCTNSTCDNFIITVTNTDPSIHKITVKADWTNPLNDFDLHAFNDATGAQIAVDGQAVGNSEQVTFAAGPGVYRVSMLVYRVVNDSYTAVATLGTTTPEPPNQFRTGIYQRFDFGFKPEVKLPEQERSLIFIDQDTEPEIEIDRFGTIYIGAIRGVPGGVDFWRSDDGGSSFIYEGQPDGAQNPSPVPPSPEGGAGGGDDDIALGDPFYVVPPVPGVTPGIQSRGHVYCTSLWLGSATMSVSSDRGDNWVPFPFTTAQLDRQWNVARGVNTVYMSLRKAAQLELGQHDVFVTQSDDGGATWAKGSFVQDPATGVPDDVGGNSVIQTNGVLLGTFVSRDKHDLYVWRTPKFPATTPANLPVGTLDAPVFVPNTFDTGLIFHGAGELTVSNRFPIMAVDQGDNIHIVFSDRHDIFLISCPAGADPSLPASWTKPLPLNAPRVAGFEFTTTCVLPWIRGGAAGKVAVMWYGTSVAGDPDTPAFETAQVPWQLIYAQVENALAATPNVYLDIASKQGGGVIHKGQICLRGLGCPSGTRELAEYSSLTVDNDGFPNIIYQATIIDGVNPPGTSAICFFTKGVNRPLTGAAPPITEMDCSKHGMSQAGGWHDVADTRASDGHYCRNVGANKGTKAYLQFTYTGNQVDLLIVRGPRGGNAEVLIDGLNKGQVDFYRAPSDPLHPDNTGKQDLTFGEFVSFPTASGTHTLRLNVLNNSGITGRDMVYVDGFLIHGAATAATANPTENTVVFTGTAPSGTVSSPGVALNRVTTNSKTKLIEGVLEVPAEVLSGRELKIFAPSGGLLGDAANLLPTASLQTPTATVGSYGVQVVNTSGGPMPYTLRVITTISTTGKLAGEAPEPVASTRIADPIDGTAVVRYTLDRGGHVVVRIYDVAGRLVRNFEEDQPAGNYGIAWDGRRPDGIRVPSGIYFYRVTLPDGQQVTQRTAILR</sequence>
<feature type="region of interest" description="Disordered" evidence="1">
    <location>
        <begin position="250"/>
        <end position="279"/>
    </location>
</feature>
<comment type="caution">
    <text evidence="3">The sequence shown here is derived from an EMBL/GenBank/DDBJ whole genome shotgun (WGS) entry which is preliminary data.</text>
</comment>
<dbReference type="InterPro" id="IPR025965">
    <property type="entry name" value="FlgD/Vpr_Ig-like"/>
</dbReference>
<dbReference type="NCBIfam" id="TIGR04183">
    <property type="entry name" value="Por_Secre_tail"/>
    <property type="match status" value="1"/>
</dbReference>
<protein>
    <submittedName>
        <fullName evidence="3">T9SS type A sorting domain-containing protein</fullName>
    </submittedName>
</protein>
<evidence type="ECO:0000256" key="1">
    <source>
        <dbReference type="SAM" id="MobiDB-lite"/>
    </source>
</evidence>
<proteinExistence type="predicted"/>
<organism evidence="3 4">
    <name type="scientific">Eiseniibacteriota bacterium</name>
    <dbReference type="NCBI Taxonomy" id="2212470"/>
    <lineage>
        <taxon>Bacteria</taxon>
        <taxon>Candidatus Eiseniibacteriota</taxon>
    </lineage>
</organism>
<evidence type="ECO:0000313" key="4">
    <source>
        <dbReference type="Proteomes" id="UP000320913"/>
    </source>
</evidence>
<dbReference type="Gene3D" id="2.60.40.4070">
    <property type="match status" value="1"/>
</dbReference>
<dbReference type="SUPFAM" id="SSF110296">
    <property type="entry name" value="Oligoxyloglucan reducing end-specific cellobiohydrolase"/>
    <property type="match status" value="1"/>
</dbReference>
<evidence type="ECO:0000259" key="2">
    <source>
        <dbReference type="Pfam" id="PF13860"/>
    </source>
</evidence>
<dbReference type="InterPro" id="IPR026444">
    <property type="entry name" value="Secre_tail"/>
</dbReference>
<dbReference type="AlphaFoldDB" id="A0A538T2K3"/>